<protein>
    <submittedName>
        <fullName evidence="3">Type II toxin-antitoxin system RelE/ParE family toxin</fullName>
    </submittedName>
</protein>
<gene>
    <name evidence="3" type="ORF">H8S45_07920</name>
</gene>
<dbReference type="EMBL" id="JACOPL010000006">
    <property type="protein sequence ID" value="MBC5725384.1"/>
    <property type="molecule type" value="Genomic_DNA"/>
</dbReference>
<keyword evidence="2" id="KW-0812">Transmembrane</keyword>
<evidence type="ECO:0000313" key="4">
    <source>
        <dbReference type="Proteomes" id="UP000606499"/>
    </source>
</evidence>
<evidence type="ECO:0000313" key="3">
    <source>
        <dbReference type="EMBL" id="MBC5725384.1"/>
    </source>
</evidence>
<keyword evidence="4" id="KW-1185">Reference proteome</keyword>
<name>A0A923RVX8_9FIRM</name>
<keyword evidence="1" id="KW-1277">Toxin-antitoxin system</keyword>
<dbReference type="RefSeq" id="WP_107631396.1">
    <property type="nucleotide sequence ID" value="NZ_JACOPL010000006.1"/>
</dbReference>
<dbReference type="AlphaFoldDB" id="A0A923RVX8"/>
<feature type="transmembrane region" description="Helical" evidence="2">
    <location>
        <begin position="76"/>
        <end position="94"/>
    </location>
</feature>
<sequence>MGYKVESTRLAGQDLDEILNYMVKELGSPSAAVDFVDEVDSCYARLAEMPEMYEPCRDIRLKALGYRRAVIKNYVMIYKVVQSISTVFILRFFYGGRDYEKLL</sequence>
<accession>A0A923RVX8</accession>
<evidence type="ECO:0000256" key="1">
    <source>
        <dbReference type="ARBA" id="ARBA00022649"/>
    </source>
</evidence>
<dbReference type="Pfam" id="PF05016">
    <property type="entry name" value="ParE_toxin"/>
    <property type="match status" value="1"/>
</dbReference>
<dbReference type="InterPro" id="IPR007712">
    <property type="entry name" value="RelE/ParE_toxin"/>
</dbReference>
<comment type="caution">
    <text evidence="3">The sequence shown here is derived from an EMBL/GenBank/DDBJ whole genome shotgun (WGS) entry which is preliminary data.</text>
</comment>
<dbReference type="Proteomes" id="UP000606499">
    <property type="component" value="Unassembled WGS sequence"/>
</dbReference>
<dbReference type="Gene3D" id="3.30.2310.20">
    <property type="entry name" value="RelE-like"/>
    <property type="match status" value="1"/>
</dbReference>
<reference evidence="3" key="1">
    <citation type="submission" date="2020-08" db="EMBL/GenBank/DDBJ databases">
        <title>Genome public.</title>
        <authorList>
            <person name="Liu C."/>
            <person name="Sun Q."/>
        </authorList>
    </citation>
    <scope>NUCLEOTIDE SEQUENCE</scope>
    <source>
        <strain evidence="3">NSJ-28</strain>
    </source>
</reference>
<proteinExistence type="predicted"/>
<evidence type="ECO:0000256" key="2">
    <source>
        <dbReference type="SAM" id="Phobius"/>
    </source>
</evidence>
<dbReference type="InterPro" id="IPR035093">
    <property type="entry name" value="RelE/ParE_toxin_dom_sf"/>
</dbReference>
<keyword evidence="2" id="KW-0472">Membrane</keyword>
<keyword evidence="2" id="KW-1133">Transmembrane helix</keyword>
<organism evidence="3 4">
    <name type="scientific">Agathobaculum faecis</name>
    <dbReference type="NCBI Taxonomy" id="2763013"/>
    <lineage>
        <taxon>Bacteria</taxon>
        <taxon>Bacillati</taxon>
        <taxon>Bacillota</taxon>
        <taxon>Clostridia</taxon>
        <taxon>Eubacteriales</taxon>
        <taxon>Butyricicoccaceae</taxon>
        <taxon>Agathobaculum</taxon>
    </lineage>
</organism>